<dbReference type="Gene3D" id="3.30.230.10">
    <property type="match status" value="1"/>
</dbReference>
<evidence type="ECO:0000256" key="2">
    <source>
        <dbReference type="ARBA" id="ARBA00021975"/>
    </source>
</evidence>
<evidence type="ECO:0000313" key="10">
    <source>
        <dbReference type="Proteomes" id="UP000617628"/>
    </source>
</evidence>
<dbReference type="InterPro" id="IPR014762">
    <property type="entry name" value="DNA_mismatch_repair_CS"/>
</dbReference>
<dbReference type="PROSITE" id="PS00058">
    <property type="entry name" value="DNA_MISMATCH_REPAIR_1"/>
    <property type="match status" value="1"/>
</dbReference>
<dbReference type="InterPro" id="IPR042120">
    <property type="entry name" value="MutL_C_dimsub"/>
</dbReference>
<accession>A0A934VP92</accession>
<keyword evidence="9" id="KW-0255">Endonuclease</keyword>
<evidence type="ECO:0000256" key="3">
    <source>
        <dbReference type="ARBA" id="ARBA00022763"/>
    </source>
</evidence>
<dbReference type="InterPro" id="IPR036890">
    <property type="entry name" value="HATPase_C_sf"/>
</dbReference>
<dbReference type="GO" id="GO:0032300">
    <property type="term" value="C:mismatch repair complex"/>
    <property type="evidence" value="ECO:0007669"/>
    <property type="project" value="InterPro"/>
</dbReference>
<protein>
    <recommendedName>
        <fullName evidence="2 5">DNA mismatch repair protein MutL</fullName>
    </recommendedName>
</protein>
<dbReference type="Gene3D" id="3.30.1540.20">
    <property type="entry name" value="MutL, C-terminal domain, dimerisation subdomain"/>
    <property type="match status" value="1"/>
</dbReference>
<dbReference type="EMBL" id="JAENIL010000014">
    <property type="protein sequence ID" value="MBK1877042.1"/>
    <property type="molecule type" value="Genomic_DNA"/>
</dbReference>
<dbReference type="InterPro" id="IPR038973">
    <property type="entry name" value="MutL/Mlh/Pms-like"/>
</dbReference>
<evidence type="ECO:0000256" key="4">
    <source>
        <dbReference type="ARBA" id="ARBA00023204"/>
    </source>
</evidence>
<dbReference type="PANTHER" id="PTHR10073">
    <property type="entry name" value="DNA MISMATCH REPAIR PROTEIN MLH, PMS, MUTL"/>
    <property type="match status" value="1"/>
</dbReference>
<comment type="function">
    <text evidence="5">This protein is involved in the repair of mismatches in DNA. It is required for dam-dependent methyl-directed DNA mismatch repair. May act as a 'molecular matchmaker', a protein that promotes the formation of a stable complex between two or more DNA-binding proteins in an ATP-dependent manner without itself being part of a final effector complex.</text>
</comment>
<dbReference type="SMART" id="SM01340">
    <property type="entry name" value="DNA_mis_repair"/>
    <property type="match status" value="1"/>
</dbReference>
<dbReference type="InterPro" id="IPR014790">
    <property type="entry name" value="MutL_C"/>
</dbReference>
<dbReference type="GO" id="GO:0006298">
    <property type="term" value="P:mismatch repair"/>
    <property type="evidence" value="ECO:0007669"/>
    <property type="project" value="UniProtKB-UniRule"/>
</dbReference>
<dbReference type="HAMAP" id="MF_00149">
    <property type="entry name" value="DNA_mis_repair"/>
    <property type="match status" value="1"/>
</dbReference>
<keyword evidence="4 5" id="KW-0234">DNA repair</keyword>
<dbReference type="Gene3D" id="3.30.565.10">
    <property type="entry name" value="Histidine kinase-like ATPase, C-terminal domain"/>
    <property type="match status" value="1"/>
</dbReference>
<dbReference type="SUPFAM" id="SSF55874">
    <property type="entry name" value="ATPase domain of HSP90 chaperone/DNA topoisomerase II/histidine kinase"/>
    <property type="match status" value="1"/>
</dbReference>
<dbReference type="SUPFAM" id="SSF54211">
    <property type="entry name" value="Ribosomal protein S5 domain 2-like"/>
    <property type="match status" value="1"/>
</dbReference>
<keyword evidence="9" id="KW-0378">Hydrolase</keyword>
<keyword evidence="10" id="KW-1185">Reference proteome</keyword>
<dbReference type="GO" id="GO:0140664">
    <property type="term" value="F:ATP-dependent DNA damage sensor activity"/>
    <property type="evidence" value="ECO:0007669"/>
    <property type="project" value="InterPro"/>
</dbReference>
<evidence type="ECO:0000313" key="9">
    <source>
        <dbReference type="EMBL" id="MBK1877042.1"/>
    </source>
</evidence>
<dbReference type="FunFam" id="3.30.565.10:FF:000003">
    <property type="entry name" value="DNA mismatch repair endonuclease MutL"/>
    <property type="match status" value="1"/>
</dbReference>
<dbReference type="InterPro" id="IPR037198">
    <property type="entry name" value="MutL_C_sf"/>
</dbReference>
<dbReference type="InterPro" id="IPR020667">
    <property type="entry name" value="DNA_mismatch_repair_MutL"/>
</dbReference>
<evidence type="ECO:0000259" key="8">
    <source>
        <dbReference type="SMART" id="SM01340"/>
    </source>
</evidence>
<feature type="domain" description="MutL C-terminal dimerisation" evidence="7">
    <location>
        <begin position="429"/>
        <end position="568"/>
    </location>
</feature>
<dbReference type="GO" id="GO:0016887">
    <property type="term" value="F:ATP hydrolysis activity"/>
    <property type="evidence" value="ECO:0007669"/>
    <property type="project" value="InterPro"/>
</dbReference>
<proteinExistence type="inferred from homology"/>
<dbReference type="Proteomes" id="UP000617628">
    <property type="component" value="Unassembled WGS sequence"/>
</dbReference>
<evidence type="ECO:0000256" key="6">
    <source>
        <dbReference type="SAM" id="MobiDB-lite"/>
    </source>
</evidence>
<dbReference type="CDD" id="cd00782">
    <property type="entry name" value="MutL_Trans"/>
    <property type="match status" value="1"/>
</dbReference>
<dbReference type="InterPro" id="IPR014721">
    <property type="entry name" value="Ribsml_uS5_D2-typ_fold_subgr"/>
</dbReference>
<dbReference type="Pfam" id="PF13589">
    <property type="entry name" value="HATPase_c_3"/>
    <property type="match status" value="1"/>
</dbReference>
<gene>
    <name evidence="5 9" type="primary">mutL</name>
    <name evidence="9" type="ORF">JIN87_09195</name>
</gene>
<dbReference type="GO" id="GO:0030983">
    <property type="term" value="F:mismatched DNA binding"/>
    <property type="evidence" value="ECO:0007669"/>
    <property type="project" value="InterPro"/>
</dbReference>
<evidence type="ECO:0000259" key="7">
    <source>
        <dbReference type="SMART" id="SM00853"/>
    </source>
</evidence>
<dbReference type="InterPro" id="IPR002099">
    <property type="entry name" value="MutL/Mlh/PMS"/>
</dbReference>
<sequence>MAKVRLLPDHVANQIAAGEVIERPASVIKELVENSIDAGATRIEVEFRSGGTSLMRIEDNGCGMSHDDALLALERHATSKIQKVQDLDGLTTMGFRGEALPSIASVSRFQLQTRETDAESGTEVLIDGGKMVHVRDCGMPAGTRMTISKLFNTVPARRKFLKSKTTEAAHIVQCVRLYALAHPEIGFSLLDDGRSLFQSPACSSLKTRIAEIFGKQIANNLLEIDAEEDGLRLRGLIGKPSLSRSSRHEMLFFVNNRPVENKTLSYAVVESYYGHISKGRYPVAFLFLDMDPERVDVNVHPAKREIRFREEAKTRGFAVRTLLEALKAETESYQSIKPVEVRLPKNDVAEEVVEPIPETPAPRPRKAEAPLSKPKRRLVQESKTVESSPVEAKPEPVAPAARKAAVDAKPEVSSPQPKTEETESRNWSYLGWAQGEFATFDTGDGVVLLSVRAAEQRILYERMINDFADKSIRCQKLMLAQPLELDPVVSAILEESLDFFTRLGFEIAPFGRNFFRIEGTPTWLESEEAEEFVKEMLALLRQGSMSADKSDLAVELVAKQAIKKIRRPSSELSKGEIDTLLDKLFACDKPLTDPEGRPSLIEISSGEIDKRFQRRNRRKQDELF</sequence>
<keyword evidence="3 5" id="KW-0227">DNA damage</keyword>
<dbReference type="Gene3D" id="3.30.1370.100">
    <property type="entry name" value="MutL, C-terminal domain, regulatory subdomain"/>
    <property type="match status" value="1"/>
</dbReference>
<evidence type="ECO:0000256" key="1">
    <source>
        <dbReference type="ARBA" id="ARBA00006082"/>
    </source>
</evidence>
<dbReference type="InterPro" id="IPR042121">
    <property type="entry name" value="MutL_C_regsub"/>
</dbReference>
<dbReference type="GO" id="GO:0004519">
    <property type="term" value="F:endonuclease activity"/>
    <property type="evidence" value="ECO:0007669"/>
    <property type="project" value="UniProtKB-KW"/>
</dbReference>
<keyword evidence="9" id="KW-0540">Nuclease</keyword>
<dbReference type="AlphaFoldDB" id="A0A934VP92"/>
<dbReference type="Pfam" id="PF01119">
    <property type="entry name" value="DNA_mis_repair"/>
    <property type="match status" value="1"/>
</dbReference>
<dbReference type="SMART" id="SM00853">
    <property type="entry name" value="MutL_C"/>
    <property type="match status" value="1"/>
</dbReference>
<dbReference type="GO" id="GO:0005524">
    <property type="term" value="F:ATP binding"/>
    <property type="evidence" value="ECO:0007669"/>
    <property type="project" value="InterPro"/>
</dbReference>
<dbReference type="RefSeq" id="WP_200355259.1">
    <property type="nucleotide sequence ID" value="NZ_JAENIL010000014.1"/>
</dbReference>
<reference evidence="9" key="1">
    <citation type="submission" date="2021-01" db="EMBL/GenBank/DDBJ databases">
        <title>Modified the classification status of verrucomicrobia.</title>
        <authorList>
            <person name="Feng X."/>
        </authorList>
    </citation>
    <scope>NUCLEOTIDE SEQUENCE</scope>
    <source>
        <strain evidence="9">KCTC 13126</strain>
    </source>
</reference>
<dbReference type="InterPro" id="IPR020568">
    <property type="entry name" value="Ribosomal_Su5_D2-typ_SF"/>
</dbReference>
<evidence type="ECO:0000256" key="5">
    <source>
        <dbReference type="HAMAP-Rule" id="MF_00149"/>
    </source>
</evidence>
<comment type="caution">
    <text evidence="9">The sequence shown here is derived from an EMBL/GenBank/DDBJ whole genome shotgun (WGS) entry which is preliminary data.</text>
</comment>
<dbReference type="CDD" id="cd16926">
    <property type="entry name" value="HATPase_MutL-MLH-PMS-like"/>
    <property type="match status" value="1"/>
</dbReference>
<feature type="domain" description="DNA mismatch repair protein S5" evidence="8">
    <location>
        <begin position="209"/>
        <end position="327"/>
    </location>
</feature>
<dbReference type="InterPro" id="IPR013507">
    <property type="entry name" value="DNA_mismatch_S5_2-like"/>
</dbReference>
<dbReference type="NCBIfam" id="TIGR00585">
    <property type="entry name" value="mutl"/>
    <property type="match status" value="1"/>
</dbReference>
<dbReference type="SUPFAM" id="SSF118116">
    <property type="entry name" value="DNA mismatch repair protein MutL"/>
    <property type="match status" value="1"/>
</dbReference>
<name>A0A934VP92_9BACT</name>
<feature type="region of interest" description="Disordered" evidence="6">
    <location>
        <begin position="353"/>
        <end position="425"/>
    </location>
</feature>
<dbReference type="PANTHER" id="PTHR10073:SF12">
    <property type="entry name" value="DNA MISMATCH REPAIR PROTEIN MLH1"/>
    <property type="match status" value="1"/>
</dbReference>
<comment type="similarity">
    <text evidence="1 5">Belongs to the DNA mismatch repair MutL/HexB family.</text>
</comment>
<organism evidence="9 10">
    <name type="scientific">Pelagicoccus mobilis</name>
    <dbReference type="NCBI Taxonomy" id="415221"/>
    <lineage>
        <taxon>Bacteria</taxon>
        <taxon>Pseudomonadati</taxon>
        <taxon>Verrucomicrobiota</taxon>
        <taxon>Opitutia</taxon>
        <taxon>Puniceicoccales</taxon>
        <taxon>Pelagicoccaceae</taxon>
        <taxon>Pelagicoccus</taxon>
    </lineage>
</organism>
<dbReference type="Pfam" id="PF08676">
    <property type="entry name" value="MutL_C"/>
    <property type="match status" value="1"/>
</dbReference>